<name>A0A521BZP2_9BACL</name>
<dbReference type="Proteomes" id="UP000315636">
    <property type="component" value="Unassembled WGS sequence"/>
</dbReference>
<dbReference type="RefSeq" id="WP_281285916.1">
    <property type="nucleotide sequence ID" value="NZ_FXTI01000003.1"/>
</dbReference>
<evidence type="ECO:0000313" key="2">
    <source>
        <dbReference type="Proteomes" id="UP000315636"/>
    </source>
</evidence>
<protein>
    <submittedName>
        <fullName evidence="1">Uncharacterized protein</fullName>
    </submittedName>
</protein>
<sequence>MNVVPSDQLPKRKVTDFFITHWGSPRMVLSRGVFPCDELDG</sequence>
<dbReference type="AlphaFoldDB" id="A0A521BZP2"/>
<dbReference type="EMBL" id="FXTI01000003">
    <property type="protein sequence ID" value="SMO52672.1"/>
    <property type="molecule type" value="Genomic_DNA"/>
</dbReference>
<evidence type="ECO:0000313" key="1">
    <source>
        <dbReference type="EMBL" id="SMO52672.1"/>
    </source>
</evidence>
<organism evidence="1 2">
    <name type="scientific">Melghirimyces algeriensis</name>
    <dbReference type="NCBI Taxonomy" id="910412"/>
    <lineage>
        <taxon>Bacteria</taxon>
        <taxon>Bacillati</taxon>
        <taxon>Bacillota</taxon>
        <taxon>Bacilli</taxon>
        <taxon>Bacillales</taxon>
        <taxon>Thermoactinomycetaceae</taxon>
        <taxon>Melghirimyces</taxon>
    </lineage>
</organism>
<keyword evidence="2" id="KW-1185">Reference proteome</keyword>
<proteinExistence type="predicted"/>
<reference evidence="1 2" key="1">
    <citation type="submission" date="2017-05" db="EMBL/GenBank/DDBJ databases">
        <authorList>
            <person name="Varghese N."/>
            <person name="Submissions S."/>
        </authorList>
    </citation>
    <scope>NUCLEOTIDE SEQUENCE [LARGE SCALE GENOMIC DNA]</scope>
    <source>
        <strain evidence="1 2">DSM 45474</strain>
    </source>
</reference>
<gene>
    <name evidence="1" type="ORF">SAMN06264849_10332</name>
</gene>
<accession>A0A521BZP2</accession>